<dbReference type="SUPFAM" id="SSF52058">
    <property type="entry name" value="L domain-like"/>
    <property type="match status" value="1"/>
</dbReference>
<dbReference type="InterPro" id="IPR001611">
    <property type="entry name" value="Leu-rich_rpt"/>
</dbReference>
<dbReference type="GO" id="GO:0005524">
    <property type="term" value="F:ATP binding"/>
    <property type="evidence" value="ECO:0007669"/>
    <property type="project" value="UniProtKB-UniRule"/>
</dbReference>
<evidence type="ECO:0000259" key="22">
    <source>
        <dbReference type="PROSITE" id="PS50011"/>
    </source>
</evidence>
<protein>
    <recommendedName>
        <fullName evidence="3">non-specific serine/threonine protein kinase</fullName>
        <ecNumber evidence="3">2.7.11.1</ecNumber>
    </recommendedName>
</protein>
<dbReference type="InterPro" id="IPR008266">
    <property type="entry name" value="Tyr_kinase_AS"/>
</dbReference>
<evidence type="ECO:0000256" key="3">
    <source>
        <dbReference type="ARBA" id="ARBA00012513"/>
    </source>
</evidence>
<feature type="binding site" evidence="19">
    <location>
        <position position="691"/>
    </location>
    <ligand>
        <name>ATP</name>
        <dbReference type="ChEBI" id="CHEBI:30616"/>
    </ligand>
</feature>
<dbReference type="PROSITE" id="PS00109">
    <property type="entry name" value="PROTEIN_KINASE_TYR"/>
    <property type="match status" value="1"/>
</dbReference>
<dbReference type="InterPro" id="IPR032675">
    <property type="entry name" value="LRR_dom_sf"/>
</dbReference>
<keyword evidence="11" id="KW-0418">Kinase</keyword>
<evidence type="ECO:0000256" key="4">
    <source>
        <dbReference type="ARBA" id="ARBA00022527"/>
    </source>
</evidence>
<feature type="signal peptide" evidence="21">
    <location>
        <begin position="1"/>
        <end position="23"/>
    </location>
</feature>
<reference evidence="24" key="1">
    <citation type="submission" date="2025-08" db="UniProtKB">
        <authorList>
            <consortium name="RefSeq"/>
        </authorList>
    </citation>
    <scope>IDENTIFICATION</scope>
    <source>
        <tissue evidence="24">Seedling</tissue>
    </source>
</reference>
<dbReference type="PANTHER" id="PTHR48053">
    <property type="entry name" value="LEUCINE RICH REPEAT FAMILY PROTEIN, EXPRESSED"/>
    <property type="match status" value="1"/>
</dbReference>
<keyword evidence="13 20" id="KW-1133">Transmembrane helix</keyword>
<evidence type="ECO:0000313" key="24">
    <source>
        <dbReference type="RefSeq" id="XP_015879618.3"/>
    </source>
</evidence>
<dbReference type="Gene3D" id="1.10.510.10">
    <property type="entry name" value="Transferase(Phosphotransferase) domain 1"/>
    <property type="match status" value="1"/>
</dbReference>
<evidence type="ECO:0000256" key="10">
    <source>
        <dbReference type="ARBA" id="ARBA00022741"/>
    </source>
</evidence>
<evidence type="ECO:0000256" key="21">
    <source>
        <dbReference type="SAM" id="SignalP"/>
    </source>
</evidence>
<dbReference type="RefSeq" id="XP_015879618.3">
    <property type="nucleotide sequence ID" value="XM_016024132.3"/>
</dbReference>
<evidence type="ECO:0000256" key="14">
    <source>
        <dbReference type="ARBA" id="ARBA00023136"/>
    </source>
</evidence>
<dbReference type="Proteomes" id="UP001652623">
    <property type="component" value="Chromosome 4"/>
</dbReference>
<proteinExistence type="predicted"/>
<evidence type="ECO:0000256" key="15">
    <source>
        <dbReference type="ARBA" id="ARBA00023170"/>
    </source>
</evidence>
<organism evidence="23 24">
    <name type="scientific">Ziziphus jujuba</name>
    <name type="common">Chinese jujube</name>
    <name type="synonym">Ziziphus sativa</name>
    <dbReference type="NCBI Taxonomy" id="326968"/>
    <lineage>
        <taxon>Eukaryota</taxon>
        <taxon>Viridiplantae</taxon>
        <taxon>Streptophyta</taxon>
        <taxon>Embryophyta</taxon>
        <taxon>Tracheophyta</taxon>
        <taxon>Spermatophyta</taxon>
        <taxon>Magnoliopsida</taxon>
        <taxon>eudicotyledons</taxon>
        <taxon>Gunneridae</taxon>
        <taxon>Pentapetalae</taxon>
        <taxon>rosids</taxon>
        <taxon>fabids</taxon>
        <taxon>Rosales</taxon>
        <taxon>Rhamnaceae</taxon>
        <taxon>Paliureae</taxon>
        <taxon>Ziziphus</taxon>
    </lineage>
</organism>
<evidence type="ECO:0000256" key="19">
    <source>
        <dbReference type="PROSITE-ProRule" id="PRU10141"/>
    </source>
</evidence>
<evidence type="ECO:0000256" key="18">
    <source>
        <dbReference type="ARBA" id="ARBA00048679"/>
    </source>
</evidence>
<sequence>MAPSIFIYTVTAFLAFLVLFSYAAESPEKLALLESGWWSSEYLNSTTTTPCNLTGITCNAAGSITHISIHHRSLNNKKLGRFLNSSSFPNLVGLDLGHSGLIGSIPPEIATLSNLTHLVLYRNRLTGELPPSLANLSQLVRIDLSFNYLHGTIPPDLSNLKNLFVLNLTYNNFFGKIPPSLGLLTNLTHLGFAVNHITGELPLPLTNLTNLMEFDAYYNQINGTIPVEIGKLKNLVAFYIDNNILSGPIPSSVGQLTKLQFLALYSNHLSGSLPPEIGNLTNLLYLDLDNNKLIGQLPPTLGRLTSLYFLYVNSNQINGSIPPSLGELESLFLLFLNGNMLSGPLPPAMGNLSKLTELHLESNKINGSIPPEIGNLKNLEILGLENNQLSGEIPSFICDLTNLIHVHLRLNMLRGTLPFRIGNLKNLTSLQLGSNNLTGTIVPSLGGLESIEDIDLSGNNFNGSIPIEIFSLSTLTSLDLSHNSISGELPSQLGNLTSLTNLNLAHNSIVGEIPSQLANLTSLTALNLAYNSLSGSIPSSILLQFKNKSLNLDGNEDLCGNLSGGCHHSIPPSSHQEDVIINKVGGSSNSKKMESIILPISVGFVMFFLVLILARFYKCGNKDKERQSSVDEITTTKTGDIFSIWNYDGNIAYEDIIQATEDFDIRYCIGTGGYGSVYKAQLPNGRVVALKKLHTSEIEEPSLIKSFTNEVKTLTKIRHRNIVKLHGFCLHKKCMFLIYEYMEKGSLFCVLNNDAEAVDLDWSKRVNIIKGIVHALCYMHHSCTPQIIHRDVTSSNILLNSELEAVVADFGIARLFDPNSSTQSSILAGTYGYIAPEFAYTTTISEKCDVYSFGVVALETLMGKHPKELLSSLSSSSTQSLVLVEILDKRLAAPKSELDVESIILVATIAFECLDANPRRRPTMERVSQQFLSCSTTPILADHCFHEISIGHLMKVPQVYNTDA</sequence>
<dbReference type="Pfam" id="PF23598">
    <property type="entry name" value="LRR_14"/>
    <property type="match status" value="1"/>
</dbReference>
<keyword evidence="7 20" id="KW-0812">Transmembrane</keyword>
<dbReference type="InterPro" id="IPR055414">
    <property type="entry name" value="LRR_R13L4/SHOC2-like"/>
</dbReference>
<keyword evidence="8 21" id="KW-0732">Signal</keyword>
<evidence type="ECO:0000313" key="23">
    <source>
        <dbReference type="Proteomes" id="UP001652623"/>
    </source>
</evidence>
<evidence type="ECO:0000256" key="16">
    <source>
        <dbReference type="ARBA" id="ARBA00023180"/>
    </source>
</evidence>
<evidence type="ECO:0000256" key="8">
    <source>
        <dbReference type="ARBA" id="ARBA00022729"/>
    </source>
</evidence>
<dbReference type="InterPro" id="IPR017441">
    <property type="entry name" value="Protein_kinase_ATP_BS"/>
</dbReference>
<dbReference type="Gene3D" id="3.30.200.20">
    <property type="entry name" value="Phosphorylase Kinase, domain 1"/>
    <property type="match status" value="1"/>
</dbReference>
<keyword evidence="23" id="KW-1185">Reference proteome</keyword>
<keyword evidence="12 19" id="KW-0067">ATP-binding</keyword>
<dbReference type="Pfam" id="PF00069">
    <property type="entry name" value="Pkinase"/>
    <property type="match status" value="1"/>
</dbReference>
<dbReference type="KEGG" id="zju:107415741"/>
<dbReference type="SMART" id="SM00365">
    <property type="entry name" value="LRR_SD22"/>
    <property type="match status" value="7"/>
</dbReference>
<keyword evidence="4" id="KW-0723">Serine/threonine-protein kinase</keyword>
<keyword evidence="14 20" id="KW-0472">Membrane</keyword>
<dbReference type="GO" id="GO:0004674">
    <property type="term" value="F:protein serine/threonine kinase activity"/>
    <property type="evidence" value="ECO:0007669"/>
    <property type="project" value="UniProtKB-KW"/>
</dbReference>
<comment type="catalytic activity">
    <reaction evidence="17">
        <text>L-threonyl-[protein] + ATP = O-phospho-L-threonyl-[protein] + ADP + H(+)</text>
        <dbReference type="Rhea" id="RHEA:46608"/>
        <dbReference type="Rhea" id="RHEA-COMP:11060"/>
        <dbReference type="Rhea" id="RHEA-COMP:11605"/>
        <dbReference type="ChEBI" id="CHEBI:15378"/>
        <dbReference type="ChEBI" id="CHEBI:30013"/>
        <dbReference type="ChEBI" id="CHEBI:30616"/>
        <dbReference type="ChEBI" id="CHEBI:61977"/>
        <dbReference type="ChEBI" id="CHEBI:456216"/>
        <dbReference type="EC" id="2.7.11.1"/>
    </reaction>
</comment>
<dbReference type="Pfam" id="PF00560">
    <property type="entry name" value="LRR_1"/>
    <property type="match status" value="4"/>
</dbReference>
<evidence type="ECO:0000256" key="13">
    <source>
        <dbReference type="ARBA" id="ARBA00022989"/>
    </source>
</evidence>
<evidence type="ECO:0000256" key="7">
    <source>
        <dbReference type="ARBA" id="ARBA00022692"/>
    </source>
</evidence>
<dbReference type="InterPro" id="IPR000719">
    <property type="entry name" value="Prot_kinase_dom"/>
</dbReference>
<keyword evidence="16" id="KW-0325">Glycoprotein</keyword>
<feature type="domain" description="Protein kinase" evidence="22">
    <location>
        <begin position="663"/>
        <end position="932"/>
    </location>
</feature>
<dbReference type="SUPFAM" id="SSF52047">
    <property type="entry name" value="RNI-like"/>
    <property type="match status" value="1"/>
</dbReference>
<feature type="transmembrane region" description="Helical" evidence="20">
    <location>
        <begin position="596"/>
        <end position="617"/>
    </location>
</feature>
<dbReference type="EC" id="2.7.11.1" evidence="3"/>
<dbReference type="GeneID" id="107415741"/>
<dbReference type="AlphaFoldDB" id="A0A6P4A1B3"/>
<accession>A0A6P4A1B3</accession>
<feature type="chain" id="PRO_5045430674" description="non-specific serine/threonine protein kinase" evidence="21">
    <location>
        <begin position="24"/>
        <end position="964"/>
    </location>
</feature>
<dbReference type="GO" id="GO:0016020">
    <property type="term" value="C:membrane"/>
    <property type="evidence" value="ECO:0007669"/>
    <property type="project" value="UniProtKB-SubCell"/>
</dbReference>
<evidence type="ECO:0000256" key="2">
    <source>
        <dbReference type="ARBA" id="ARBA00004479"/>
    </source>
</evidence>
<evidence type="ECO:0000256" key="11">
    <source>
        <dbReference type="ARBA" id="ARBA00022777"/>
    </source>
</evidence>
<evidence type="ECO:0000256" key="5">
    <source>
        <dbReference type="ARBA" id="ARBA00022614"/>
    </source>
</evidence>
<gene>
    <name evidence="24" type="primary">LOC107415741</name>
</gene>
<keyword evidence="5" id="KW-0433">Leucine-rich repeat</keyword>
<keyword evidence="6" id="KW-0808">Transferase</keyword>
<dbReference type="Gene3D" id="3.80.10.10">
    <property type="entry name" value="Ribonuclease Inhibitor"/>
    <property type="match status" value="3"/>
</dbReference>
<dbReference type="PROSITE" id="PS50011">
    <property type="entry name" value="PROTEIN_KINASE_DOM"/>
    <property type="match status" value="1"/>
</dbReference>
<keyword evidence="15" id="KW-0675">Receptor</keyword>
<evidence type="ECO:0000256" key="1">
    <source>
        <dbReference type="ARBA" id="ARBA00004236"/>
    </source>
</evidence>
<evidence type="ECO:0000256" key="17">
    <source>
        <dbReference type="ARBA" id="ARBA00047899"/>
    </source>
</evidence>
<dbReference type="PROSITE" id="PS00107">
    <property type="entry name" value="PROTEIN_KINASE_ATP"/>
    <property type="match status" value="1"/>
</dbReference>
<keyword evidence="9" id="KW-0677">Repeat</keyword>
<dbReference type="SMART" id="SM00369">
    <property type="entry name" value="LRR_TYP"/>
    <property type="match status" value="11"/>
</dbReference>
<name>A0A6P4A1B3_ZIZJJ</name>
<evidence type="ECO:0000256" key="20">
    <source>
        <dbReference type="SAM" id="Phobius"/>
    </source>
</evidence>
<dbReference type="PANTHER" id="PTHR48053:SF126">
    <property type="entry name" value="MDIS1-INTERACTING RECEPTOR LIKE KINASE 2-LIKE ISOFORM X1"/>
    <property type="match status" value="1"/>
</dbReference>
<dbReference type="PRINTS" id="PR00019">
    <property type="entry name" value="LEURICHRPT"/>
</dbReference>
<evidence type="ECO:0000256" key="9">
    <source>
        <dbReference type="ARBA" id="ARBA00022737"/>
    </source>
</evidence>
<dbReference type="InterPro" id="IPR011009">
    <property type="entry name" value="Kinase-like_dom_sf"/>
</dbReference>
<dbReference type="Pfam" id="PF13855">
    <property type="entry name" value="LRR_8"/>
    <property type="match status" value="2"/>
</dbReference>
<dbReference type="SUPFAM" id="SSF56112">
    <property type="entry name" value="Protein kinase-like (PK-like)"/>
    <property type="match status" value="1"/>
</dbReference>
<dbReference type="InterPro" id="IPR003591">
    <property type="entry name" value="Leu-rich_rpt_typical-subtyp"/>
</dbReference>
<evidence type="ECO:0000256" key="12">
    <source>
        <dbReference type="ARBA" id="ARBA00022840"/>
    </source>
</evidence>
<comment type="subcellular location">
    <subcellularLocation>
        <location evidence="1">Cell membrane</location>
    </subcellularLocation>
    <subcellularLocation>
        <location evidence="2">Membrane</location>
        <topology evidence="2">Single-pass type I membrane protein</topology>
    </subcellularLocation>
</comment>
<dbReference type="InterPro" id="IPR051716">
    <property type="entry name" value="Plant_RL_S/T_kinase"/>
</dbReference>
<evidence type="ECO:0000256" key="6">
    <source>
        <dbReference type="ARBA" id="ARBA00022679"/>
    </source>
</evidence>
<dbReference type="InParanoid" id="A0A6P4A1B3"/>
<comment type="catalytic activity">
    <reaction evidence="18">
        <text>L-seryl-[protein] + ATP = O-phospho-L-seryl-[protein] + ADP + H(+)</text>
        <dbReference type="Rhea" id="RHEA:17989"/>
        <dbReference type="Rhea" id="RHEA-COMP:9863"/>
        <dbReference type="Rhea" id="RHEA-COMP:11604"/>
        <dbReference type="ChEBI" id="CHEBI:15378"/>
        <dbReference type="ChEBI" id="CHEBI:29999"/>
        <dbReference type="ChEBI" id="CHEBI:30616"/>
        <dbReference type="ChEBI" id="CHEBI:83421"/>
        <dbReference type="ChEBI" id="CHEBI:456216"/>
        <dbReference type="EC" id="2.7.11.1"/>
    </reaction>
</comment>
<keyword evidence="10 19" id="KW-0547">Nucleotide-binding</keyword>